<proteinExistence type="inferred from homology"/>
<dbReference type="RefSeq" id="WP_338535092.1">
    <property type="nucleotide sequence ID" value="NZ_AP028654.1"/>
</dbReference>
<dbReference type="GO" id="GO:0006508">
    <property type="term" value="P:proteolysis"/>
    <property type="evidence" value="ECO:0007669"/>
    <property type="project" value="InterPro"/>
</dbReference>
<evidence type="ECO:0000256" key="6">
    <source>
        <dbReference type="ARBA" id="ARBA00009541"/>
    </source>
</evidence>
<keyword evidence="13" id="KW-0862">Zinc</keyword>
<dbReference type="PROSITE" id="PS01085">
    <property type="entry name" value="RIBUL_P_3_EPIMER_1"/>
    <property type="match status" value="1"/>
</dbReference>
<dbReference type="HAMAP" id="MF_02227">
    <property type="entry name" value="RPE"/>
    <property type="match status" value="1"/>
</dbReference>
<comment type="similarity">
    <text evidence="6 10 11">Belongs to the ribulose-phosphate 3-epimerase family.</text>
</comment>
<dbReference type="EC" id="5.1.3.1" evidence="7 10"/>
<keyword evidence="9 10" id="KW-0413">Isomerase</keyword>
<dbReference type="GO" id="GO:0004190">
    <property type="term" value="F:aspartic-type endopeptidase activity"/>
    <property type="evidence" value="ECO:0007669"/>
    <property type="project" value="InterPro"/>
</dbReference>
<comment type="cofactor">
    <cofactor evidence="10 13">
        <name>a divalent metal cation</name>
        <dbReference type="ChEBI" id="CHEBI:60240"/>
    </cofactor>
    <text evidence="10 13">Binds 1 divalent metal cation per subunit.</text>
</comment>
<feature type="binding site" evidence="10 13">
    <location>
        <position position="32"/>
    </location>
    <ligand>
        <name>a divalent metal cation</name>
        <dbReference type="ChEBI" id="CHEBI:60240"/>
    </ligand>
</feature>
<dbReference type="Pfam" id="PF00834">
    <property type="entry name" value="Ribul_P_3_epim"/>
    <property type="match status" value="1"/>
</dbReference>
<feature type="binding site" evidence="10 14">
    <location>
        <begin position="141"/>
        <end position="144"/>
    </location>
    <ligand>
        <name>substrate</name>
    </ligand>
</feature>
<dbReference type="SUPFAM" id="SSF51366">
    <property type="entry name" value="Ribulose-phoshate binding barrel"/>
    <property type="match status" value="1"/>
</dbReference>
<feature type="binding site" evidence="10 14">
    <location>
        <position position="7"/>
    </location>
    <ligand>
        <name>substrate</name>
    </ligand>
</feature>
<evidence type="ECO:0000313" key="15">
    <source>
        <dbReference type="EMBL" id="BEP29462.1"/>
    </source>
</evidence>
<dbReference type="GO" id="GO:0019323">
    <property type="term" value="P:pentose catabolic process"/>
    <property type="evidence" value="ECO:0007669"/>
    <property type="project" value="UniProtKB-UniRule"/>
</dbReference>
<keyword evidence="13" id="KW-0464">Manganese</keyword>
<dbReference type="FunFam" id="3.20.20.70:FF:000004">
    <property type="entry name" value="Ribulose-phosphate 3-epimerase"/>
    <property type="match status" value="1"/>
</dbReference>
<dbReference type="InterPro" id="IPR001969">
    <property type="entry name" value="Aspartic_peptidase_AS"/>
</dbReference>
<evidence type="ECO:0000256" key="12">
    <source>
        <dbReference type="PIRSR" id="PIRSR001461-1"/>
    </source>
</evidence>
<dbReference type="EMBL" id="AP028654">
    <property type="protein sequence ID" value="BEP29462.1"/>
    <property type="molecule type" value="Genomic_DNA"/>
</dbReference>
<name>A0AAU9EFE4_9FIRM</name>
<dbReference type="PIRSF" id="PIRSF001461">
    <property type="entry name" value="RPE"/>
    <property type="match status" value="1"/>
</dbReference>
<feature type="active site" description="Proton acceptor" evidence="10 12">
    <location>
        <position position="34"/>
    </location>
</feature>
<evidence type="ECO:0000256" key="4">
    <source>
        <dbReference type="ARBA" id="ARBA00001947"/>
    </source>
</evidence>
<dbReference type="InterPro" id="IPR026019">
    <property type="entry name" value="Ribul_P_3_epim"/>
</dbReference>
<comment type="catalytic activity">
    <reaction evidence="1 10 11">
        <text>D-ribulose 5-phosphate = D-xylulose 5-phosphate</text>
        <dbReference type="Rhea" id="RHEA:13677"/>
        <dbReference type="ChEBI" id="CHEBI:57737"/>
        <dbReference type="ChEBI" id="CHEBI:58121"/>
        <dbReference type="EC" id="5.1.3.1"/>
    </reaction>
</comment>
<dbReference type="CDD" id="cd00429">
    <property type="entry name" value="RPE"/>
    <property type="match status" value="1"/>
</dbReference>
<dbReference type="GO" id="GO:0005737">
    <property type="term" value="C:cytoplasm"/>
    <property type="evidence" value="ECO:0007669"/>
    <property type="project" value="UniProtKB-ARBA"/>
</dbReference>
<dbReference type="NCBIfam" id="NF004076">
    <property type="entry name" value="PRK05581.1-4"/>
    <property type="match status" value="1"/>
</dbReference>
<dbReference type="PANTHER" id="PTHR11749">
    <property type="entry name" value="RIBULOSE-5-PHOSPHATE-3-EPIMERASE"/>
    <property type="match status" value="1"/>
</dbReference>
<comment type="cofactor">
    <cofactor evidence="5">
        <name>Fe(2+)</name>
        <dbReference type="ChEBI" id="CHEBI:29033"/>
    </cofactor>
</comment>
<dbReference type="GO" id="GO:0046872">
    <property type="term" value="F:metal ion binding"/>
    <property type="evidence" value="ECO:0007669"/>
    <property type="project" value="UniProtKB-UniRule"/>
</dbReference>
<sequence>MVKLAPSILSADFANLLDDVKKVENAGVEYLHIDIMDGHFVPNISFGPIVMNALKGKTKLVFDVHLMIENPDNYIEEFVKAGADIITVHVETCTHLHRTIQKIKSYGIKAGVSLNPATSVFTIEEILPELDMVLLMSVNPGFGGQSFIESTFEKIKKVRTLITRENLDIDIEVDGGINPSNVKMVVDSGANVIVAGSAIFKAENINERVMEFRKNVL</sequence>
<evidence type="ECO:0000256" key="9">
    <source>
        <dbReference type="ARBA" id="ARBA00023235"/>
    </source>
</evidence>
<feature type="active site" description="Proton donor" evidence="10 12">
    <location>
        <position position="174"/>
    </location>
</feature>
<evidence type="ECO:0000256" key="13">
    <source>
        <dbReference type="PIRSR" id="PIRSR001461-2"/>
    </source>
</evidence>
<dbReference type="InterPro" id="IPR000056">
    <property type="entry name" value="Ribul_P_3_epim-like"/>
</dbReference>
<keyword evidence="10 11" id="KW-0119">Carbohydrate metabolism</keyword>
<feature type="binding site" evidence="10 13">
    <location>
        <position position="34"/>
    </location>
    <ligand>
        <name>a divalent metal cation</name>
        <dbReference type="ChEBI" id="CHEBI:60240"/>
    </ligand>
</feature>
<comment type="cofactor">
    <cofactor evidence="2">
        <name>Mn(2+)</name>
        <dbReference type="ChEBI" id="CHEBI:29035"/>
    </cofactor>
</comment>
<dbReference type="AlphaFoldDB" id="A0AAU9EFE4"/>
<dbReference type="KEGG" id="hprf:HLPR_17930"/>
<evidence type="ECO:0000256" key="2">
    <source>
        <dbReference type="ARBA" id="ARBA00001936"/>
    </source>
</evidence>
<dbReference type="PROSITE" id="PS01086">
    <property type="entry name" value="RIBUL_P_3_EPIMER_2"/>
    <property type="match status" value="1"/>
</dbReference>
<keyword evidence="16" id="KW-1185">Reference proteome</keyword>
<comment type="cofactor">
    <cofactor evidence="4">
        <name>Zn(2+)</name>
        <dbReference type="ChEBI" id="CHEBI:29105"/>
    </cofactor>
</comment>
<feature type="binding site" evidence="10 14">
    <location>
        <position position="65"/>
    </location>
    <ligand>
        <name>substrate</name>
    </ligand>
</feature>
<feature type="binding site" evidence="10 13">
    <location>
        <position position="65"/>
    </location>
    <ligand>
        <name>a divalent metal cation</name>
        <dbReference type="ChEBI" id="CHEBI:60240"/>
    </ligand>
</feature>
<feature type="binding site" evidence="10 14">
    <location>
        <begin position="196"/>
        <end position="197"/>
    </location>
    <ligand>
        <name>substrate</name>
    </ligand>
</feature>
<evidence type="ECO:0000256" key="5">
    <source>
        <dbReference type="ARBA" id="ARBA00001954"/>
    </source>
</evidence>
<dbReference type="PROSITE" id="PS00141">
    <property type="entry name" value="ASP_PROTEASE"/>
    <property type="match status" value="1"/>
</dbReference>
<gene>
    <name evidence="10 15" type="primary">rpe</name>
    <name evidence="15" type="ORF">HLPR_17930</name>
</gene>
<keyword evidence="13" id="KW-0170">Cobalt</keyword>
<protein>
    <recommendedName>
        <fullName evidence="7 10">Ribulose-phosphate 3-epimerase</fullName>
        <ecNumber evidence="7 10">5.1.3.1</ecNumber>
    </recommendedName>
</protein>
<dbReference type="InterPro" id="IPR011060">
    <property type="entry name" value="RibuloseP-bd_barrel"/>
</dbReference>
<evidence type="ECO:0000256" key="1">
    <source>
        <dbReference type="ARBA" id="ARBA00001782"/>
    </source>
</evidence>
<reference evidence="15 16" key="1">
    <citation type="submission" date="2023-08" db="EMBL/GenBank/DDBJ databases">
        <title>Helicovermis profunda gen. nov., sp. nov., a novel mesophilic, fermentative bacterium within the Bacillota from a deep-sea hydrothermal vent chimney.</title>
        <authorList>
            <person name="Miyazaki U."/>
            <person name="Mizutani D."/>
            <person name="Hashimoto Y."/>
            <person name="Tame A."/>
            <person name="Sawayama S."/>
            <person name="Miyazaki J."/>
            <person name="Takai K."/>
            <person name="Nakagawa S."/>
        </authorList>
    </citation>
    <scope>NUCLEOTIDE SEQUENCE [LARGE SCALE GENOMIC DNA]</scope>
    <source>
        <strain evidence="15 16">S502</strain>
    </source>
</reference>
<dbReference type="GO" id="GO:0004750">
    <property type="term" value="F:D-ribulose-phosphate 3-epimerase activity"/>
    <property type="evidence" value="ECO:0007669"/>
    <property type="project" value="UniProtKB-UniRule"/>
</dbReference>
<evidence type="ECO:0000256" key="11">
    <source>
        <dbReference type="PIRNR" id="PIRNR001461"/>
    </source>
</evidence>
<comment type="cofactor">
    <cofactor evidence="3">
        <name>Co(2+)</name>
        <dbReference type="ChEBI" id="CHEBI:48828"/>
    </cofactor>
</comment>
<dbReference type="Gene3D" id="3.20.20.70">
    <property type="entry name" value="Aldolase class I"/>
    <property type="match status" value="1"/>
</dbReference>
<dbReference type="InterPro" id="IPR013785">
    <property type="entry name" value="Aldolase_TIM"/>
</dbReference>
<dbReference type="NCBIfam" id="TIGR01163">
    <property type="entry name" value="rpe"/>
    <property type="match status" value="1"/>
</dbReference>
<feature type="binding site" evidence="14">
    <location>
        <position position="176"/>
    </location>
    <ligand>
        <name>substrate</name>
    </ligand>
</feature>
<dbReference type="GO" id="GO:0006098">
    <property type="term" value="P:pentose-phosphate shunt"/>
    <property type="evidence" value="ECO:0007669"/>
    <property type="project" value="UniProtKB-UniRule"/>
</dbReference>
<comment type="pathway">
    <text evidence="10">Carbohydrate degradation.</text>
</comment>
<evidence type="ECO:0000256" key="8">
    <source>
        <dbReference type="ARBA" id="ARBA00022723"/>
    </source>
</evidence>
<evidence type="ECO:0000256" key="10">
    <source>
        <dbReference type="HAMAP-Rule" id="MF_02227"/>
    </source>
</evidence>
<organism evidence="15 16">
    <name type="scientific">Helicovermis profundi</name>
    <dbReference type="NCBI Taxonomy" id="3065157"/>
    <lineage>
        <taxon>Bacteria</taxon>
        <taxon>Bacillati</taxon>
        <taxon>Bacillota</taxon>
        <taxon>Clostridia</taxon>
        <taxon>Helicovermis</taxon>
    </lineage>
</organism>
<evidence type="ECO:0000256" key="7">
    <source>
        <dbReference type="ARBA" id="ARBA00013188"/>
    </source>
</evidence>
<feature type="binding site" evidence="10 13">
    <location>
        <position position="174"/>
    </location>
    <ligand>
        <name>a divalent metal cation</name>
        <dbReference type="ChEBI" id="CHEBI:60240"/>
    </ligand>
</feature>
<accession>A0AAU9EFE4</accession>
<feature type="binding site" evidence="10">
    <location>
        <begin position="174"/>
        <end position="176"/>
    </location>
    <ligand>
        <name>substrate</name>
    </ligand>
</feature>
<keyword evidence="8 10" id="KW-0479">Metal-binding</keyword>
<dbReference type="Proteomes" id="UP001321786">
    <property type="component" value="Chromosome"/>
</dbReference>
<evidence type="ECO:0000313" key="16">
    <source>
        <dbReference type="Proteomes" id="UP001321786"/>
    </source>
</evidence>
<evidence type="ECO:0000256" key="14">
    <source>
        <dbReference type="PIRSR" id="PIRSR001461-3"/>
    </source>
</evidence>
<comment type="function">
    <text evidence="10">Catalyzes the reversible epimerization of D-ribulose 5-phosphate to D-xylulose 5-phosphate.</text>
</comment>
<evidence type="ECO:0000256" key="3">
    <source>
        <dbReference type="ARBA" id="ARBA00001941"/>
    </source>
</evidence>